<dbReference type="GO" id="GO:0006081">
    <property type="term" value="P:aldehyde metabolic process"/>
    <property type="evidence" value="ECO:0007669"/>
    <property type="project" value="InterPro"/>
</dbReference>
<dbReference type="GO" id="GO:0004029">
    <property type="term" value="F:aldehyde dehydrogenase (NAD+) activity"/>
    <property type="evidence" value="ECO:0007669"/>
    <property type="project" value="TreeGrafter"/>
</dbReference>
<keyword evidence="2 5" id="KW-0560">Oxidoreductase</keyword>
<dbReference type="InterPro" id="IPR016163">
    <property type="entry name" value="Ald_DH_C"/>
</dbReference>
<dbReference type="EMBL" id="CP133594">
    <property type="protein sequence ID" value="WMW23037.1"/>
    <property type="molecule type" value="Genomic_DNA"/>
</dbReference>
<evidence type="ECO:0000256" key="4">
    <source>
        <dbReference type="PROSITE-ProRule" id="PRU10007"/>
    </source>
</evidence>
<dbReference type="Gene3D" id="3.40.309.10">
    <property type="entry name" value="Aldehyde Dehydrogenase, Chain A, domain 2"/>
    <property type="match status" value="1"/>
</dbReference>
<sequence length="473" mass="53556">MINSMQPDIKTIFRLQQNTAPILALTDAKERIERLLRIDNYLKDEKHLAELYKALYKDLRKPEVEVISTEVGVIQTQIAYLKKNLSNWARDHKASTPLPLIGTRSYLRYEPKGVVLIMSPWNFPLNLSLVPLVYAIAAGNAVMLKPSEISSHTSVYIKNMIEELFDWNEVAVIQGDASVASELLELPFNHIFFTGSPRVGKIVMAKAAEHLCSVTLELGGKSPAIIDETANIPKMAKRLAWAKSINCGQTCVTPDYLILHDSIKDSFINEFESSLKEFYAPSDKGIDQSPDYCRIINDHHFQRLNSLYEDALEKGACVLTGGELDGTDRFIAPTILDNISEEMSIMQEEIFGPLLPVISYSDRSMVKKIIHNHPNPLMLYIASNDKNNIRYYMDGNPAGGTVINDYMLGYSNPNLPFGGVNNSGMGKSLGFHCFMEFSNKRSIIHRKWGSLSMIYPPYNDRVQWLVKMMYRWM</sequence>
<dbReference type="AlphaFoldDB" id="A0AA51UGV9"/>
<dbReference type="InterPro" id="IPR029510">
    <property type="entry name" value="Ald_DH_CS_GLU"/>
</dbReference>
<dbReference type="FunFam" id="3.40.309.10:FF:000003">
    <property type="entry name" value="Aldehyde dehydrogenase"/>
    <property type="match status" value="1"/>
</dbReference>
<dbReference type="InterPro" id="IPR015590">
    <property type="entry name" value="Aldehyde_DH_dom"/>
</dbReference>
<evidence type="ECO:0000256" key="3">
    <source>
        <dbReference type="ARBA" id="ARBA00023027"/>
    </source>
</evidence>
<evidence type="ECO:0000313" key="7">
    <source>
        <dbReference type="EMBL" id="WMW23037.1"/>
    </source>
</evidence>
<dbReference type="InterPro" id="IPR016161">
    <property type="entry name" value="Ald_DH/histidinol_DH"/>
</dbReference>
<dbReference type="PANTHER" id="PTHR43570:SF20">
    <property type="entry name" value="ALDEHYDE DEHYDROGENASE ALDX-RELATED"/>
    <property type="match status" value="1"/>
</dbReference>
<dbReference type="KEGG" id="mmav:RE476_04190"/>
<evidence type="ECO:0000256" key="1">
    <source>
        <dbReference type="ARBA" id="ARBA00009986"/>
    </source>
</evidence>
<dbReference type="InterPro" id="IPR016162">
    <property type="entry name" value="Ald_DH_N"/>
</dbReference>
<dbReference type="GO" id="GO:0005737">
    <property type="term" value="C:cytoplasm"/>
    <property type="evidence" value="ECO:0007669"/>
    <property type="project" value="TreeGrafter"/>
</dbReference>
<dbReference type="PROSITE" id="PS00687">
    <property type="entry name" value="ALDEHYDE_DEHYDR_GLU"/>
    <property type="match status" value="1"/>
</dbReference>
<evidence type="ECO:0000256" key="2">
    <source>
        <dbReference type="ARBA" id="ARBA00023002"/>
    </source>
</evidence>
<evidence type="ECO:0000313" key="8">
    <source>
        <dbReference type="Proteomes" id="UP001183006"/>
    </source>
</evidence>
<keyword evidence="3" id="KW-0520">NAD</keyword>
<proteinExistence type="inferred from homology"/>
<dbReference type="Gene3D" id="3.40.605.10">
    <property type="entry name" value="Aldehyde Dehydrogenase, Chain A, domain 1"/>
    <property type="match status" value="1"/>
</dbReference>
<dbReference type="Pfam" id="PF00171">
    <property type="entry name" value="Aldedh"/>
    <property type="match status" value="1"/>
</dbReference>
<evidence type="ECO:0000259" key="6">
    <source>
        <dbReference type="Pfam" id="PF00171"/>
    </source>
</evidence>
<dbReference type="Proteomes" id="UP001183006">
    <property type="component" value="Chromosome"/>
</dbReference>
<dbReference type="InterPro" id="IPR012394">
    <property type="entry name" value="Aldehyde_DH_NAD(P)"/>
</dbReference>
<name>A0AA51UGV9_9EURY</name>
<feature type="active site" evidence="4">
    <location>
        <position position="217"/>
    </location>
</feature>
<feature type="domain" description="Aldehyde dehydrogenase" evidence="6">
    <location>
        <begin position="8"/>
        <end position="442"/>
    </location>
</feature>
<organism evidence="7 8">
    <name type="scientific">Methanolobus mangrovi</name>
    <dbReference type="NCBI Taxonomy" id="3072977"/>
    <lineage>
        <taxon>Archaea</taxon>
        <taxon>Methanobacteriati</taxon>
        <taxon>Methanobacteriota</taxon>
        <taxon>Stenosarchaea group</taxon>
        <taxon>Methanomicrobia</taxon>
        <taxon>Methanosarcinales</taxon>
        <taxon>Methanosarcinaceae</taxon>
        <taxon>Methanolobus</taxon>
    </lineage>
</organism>
<accession>A0AA51UGV9</accession>
<comment type="similarity">
    <text evidence="1 5">Belongs to the aldehyde dehydrogenase family.</text>
</comment>
<dbReference type="PANTHER" id="PTHR43570">
    <property type="entry name" value="ALDEHYDE DEHYDROGENASE"/>
    <property type="match status" value="1"/>
</dbReference>
<dbReference type="PIRSF" id="PIRSF036492">
    <property type="entry name" value="ALDH"/>
    <property type="match status" value="1"/>
</dbReference>
<reference evidence="7" key="1">
    <citation type="submission" date="2023-08" db="EMBL/GenBank/DDBJ databases">
        <title>Methanolobus mangrovi sp. nov. and Methanolobus sediminis sp. nov, two novel methylotrophic methanogens isolated from mangrove sediments in China.</title>
        <authorList>
            <person name="Zhou J."/>
        </authorList>
    </citation>
    <scope>NUCLEOTIDE SEQUENCE</scope>
    <source>
        <strain evidence="7">FTZ2</strain>
    </source>
</reference>
<evidence type="ECO:0000256" key="5">
    <source>
        <dbReference type="RuleBase" id="RU003345"/>
    </source>
</evidence>
<dbReference type="SUPFAM" id="SSF53720">
    <property type="entry name" value="ALDH-like"/>
    <property type="match status" value="1"/>
</dbReference>
<gene>
    <name evidence="7" type="ORF">RE476_04190</name>
</gene>
<keyword evidence="8" id="KW-1185">Reference proteome</keyword>
<protein>
    <submittedName>
        <fullName evidence="7">Aldehyde dehydrogenase family protein</fullName>
    </submittedName>
</protein>